<feature type="DNA-binding region" description="H-T-H motif" evidence="4">
    <location>
        <begin position="28"/>
        <end position="47"/>
    </location>
</feature>
<keyword evidence="1" id="KW-0805">Transcription regulation</keyword>
<evidence type="ECO:0000256" key="3">
    <source>
        <dbReference type="ARBA" id="ARBA00023163"/>
    </source>
</evidence>
<reference evidence="6" key="1">
    <citation type="submission" date="2022-06" db="EMBL/GenBank/DDBJ databases">
        <title>Sneathiella actinostolidae sp. nov., isolated from a sea anemonein the Western Pacific Ocean.</title>
        <authorList>
            <person name="Wei M.J."/>
        </authorList>
    </citation>
    <scope>NUCLEOTIDE SEQUENCE</scope>
    <source>
        <strain evidence="6">PHK-P5</strain>
    </source>
</reference>
<dbReference type="InterPro" id="IPR009057">
    <property type="entry name" value="Homeodomain-like_sf"/>
</dbReference>
<sequence length="183" mass="20117">MMKTDSIKEKLLAAAEKRVRHVGFNAVSFRDLAADVGVKSSSVHYYFLKKEDLGEALVNRYAENFKNELDKIDANTQSLIDALTAFVGLYGRALVLGDSVCLCAILGAEVNGLAPRIRERVQAFFQMNTDWLDKRFRNGADNPARLTSLEIVAALEGAMIVSTTLGSREAFDVTAARILKTSI</sequence>
<evidence type="ECO:0000313" key="7">
    <source>
        <dbReference type="Proteomes" id="UP001056291"/>
    </source>
</evidence>
<organism evidence="6 7">
    <name type="scientific">Sneathiella marina</name>
    <dbReference type="NCBI Taxonomy" id="2950108"/>
    <lineage>
        <taxon>Bacteria</taxon>
        <taxon>Pseudomonadati</taxon>
        <taxon>Pseudomonadota</taxon>
        <taxon>Alphaproteobacteria</taxon>
        <taxon>Sneathiellales</taxon>
        <taxon>Sneathiellaceae</taxon>
        <taxon>Sneathiella</taxon>
    </lineage>
</organism>
<dbReference type="PANTHER" id="PTHR47506:SF1">
    <property type="entry name" value="HTH-TYPE TRANSCRIPTIONAL REGULATOR YJDC"/>
    <property type="match status" value="1"/>
</dbReference>
<keyword evidence="3" id="KW-0804">Transcription</keyword>
<name>A0ABY4WD35_9PROT</name>
<evidence type="ECO:0000256" key="4">
    <source>
        <dbReference type="PROSITE-ProRule" id="PRU00335"/>
    </source>
</evidence>
<evidence type="ECO:0000259" key="5">
    <source>
        <dbReference type="PROSITE" id="PS50977"/>
    </source>
</evidence>
<protein>
    <submittedName>
        <fullName evidence="6">TetR/AcrR family transcriptional regulator</fullName>
    </submittedName>
</protein>
<keyword evidence="2 4" id="KW-0238">DNA-binding</keyword>
<dbReference type="Proteomes" id="UP001056291">
    <property type="component" value="Chromosome"/>
</dbReference>
<dbReference type="Gene3D" id="1.10.357.10">
    <property type="entry name" value="Tetracycline Repressor, domain 2"/>
    <property type="match status" value="1"/>
</dbReference>
<keyword evidence="7" id="KW-1185">Reference proteome</keyword>
<dbReference type="RefSeq" id="WP_251936400.1">
    <property type="nucleotide sequence ID" value="NZ_CP098747.1"/>
</dbReference>
<feature type="domain" description="HTH tetR-type" evidence="5">
    <location>
        <begin position="5"/>
        <end position="65"/>
    </location>
</feature>
<proteinExistence type="predicted"/>
<gene>
    <name evidence="6" type="ORF">NBZ79_06105</name>
</gene>
<accession>A0ABY4WD35</accession>
<evidence type="ECO:0000256" key="2">
    <source>
        <dbReference type="ARBA" id="ARBA00023125"/>
    </source>
</evidence>
<dbReference type="InterPro" id="IPR001647">
    <property type="entry name" value="HTH_TetR"/>
</dbReference>
<evidence type="ECO:0000313" key="6">
    <source>
        <dbReference type="EMBL" id="USG62546.1"/>
    </source>
</evidence>
<dbReference type="SUPFAM" id="SSF46689">
    <property type="entry name" value="Homeodomain-like"/>
    <property type="match status" value="1"/>
</dbReference>
<dbReference type="PROSITE" id="PS50977">
    <property type="entry name" value="HTH_TETR_2"/>
    <property type="match status" value="1"/>
</dbReference>
<evidence type="ECO:0000256" key="1">
    <source>
        <dbReference type="ARBA" id="ARBA00023015"/>
    </source>
</evidence>
<dbReference type="InterPro" id="IPR036271">
    <property type="entry name" value="Tet_transcr_reg_TetR-rel_C_sf"/>
</dbReference>
<dbReference type="SUPFAM" id="SSF48498">
    <property type="entry name" value="Tetracyclin repressor-like, C-terminal domain"/>
    <property type="match status" value="1"/>
</dbReference>
<dbReference type="PANTHER" id="PTHR47506">
    <property type="entry name" value="TRANSCRIPTIONAL REGULATORY PROTEIN"/>
    <property type="match status" value="1"/>
</dbReference>
<dbReference type="Pfam" id="PF00440">
    <property type="entry name" value="TetR_N"/>
    <property type="match status" value="1"/>
</dbReference>
<dbReference type="EMBL" id="CP098747">
    <property type="protein sequence ID" value="USG62546.1"/>
    <property type="molecule type" value="Genomic_DNA"/>
</dbReference>